<dbReference type="GO" id="GO:0003746">
    <property type="term" value="F:translation elongation factor activity"/>
    <property type="evidence" value="ECO:0007669"/>
    <property type="project" value="UniProtKB-KW"/>
</dbReference>
<comment type="cofactor">
    <cofactor evidence="2">
        <name>Mg(2+)</name>
        <dbReference type="ChEBI" id="CHEBI:18420"/>
    </cofactor>
</comment>
<comment type="catalytic activity">
    <reaction evidence="14">
        <text>GTP + H2O = GDP + phosphate + H(+)</text>
        <dbReference type="Rhea" id="RHEA:19669"/>
        <dbReference type="ChEBI" id="CHEBI:15377"/>
        <dbReference type="ChEBI" id="CHEBI:15378"/>
        <dbReference type="ChEBI" id="CHEBI:37565"/>
        <dbReference type="ChEBI" id="CHEBI:43474"/>
        <dbReference type="ChEBI" id="CHEBI:58189"/>
    </reaction>
    <physiologicalReaction direction="left-to-right" evidence="14">
        <dbReference type="Rhea" id="RHEA:19670"/>
    </physiologicalReaction>
</comment>
<keyword evidence="19" id="KW-0251">Elongation factor</keyword>
<protein>
    <recommendedName>
        <fullName evidence="5">Selenocysteine-specific elongation factor</fullName>
    </recommendedName>
    <alternativeName>
        <fullName evidence="17">Elongation factor sec</fullName>
    </alternativeName>
    <alternativeName>
        <fullName evidence="16">Eukaryotic elongation factor, selenocysteine-tRNA-specific</fullName>
    </alternativeName>
</protein>
<evidence type="ECO:0000313" key="19">
    <source>
        <dbReference type="EMBL" id="KAK2556125.1"/>
    </source>
</evidence>
<dbReference type="EMBL" id="JARQWQ010000057">
    <property type="protein sequence ID" value="KAK2556125.1"/>
    <property type="molecule type" value="Genomic_DNA"/>
</dbReference>
<name>A0AAD9Q7I1_ACRCE</name>
<dbReference type="Pfam" id="PF21208">
    <property type="entry name" value="euk_SelB_III"/>
    <property type="match status" value="1"/>
</dbReference>
<dbReference type="PROSITE" id="PS51722">
    <property type="entry name" value="G_TR_2"/>
    <property type="match status" value="1"/>
</dbReference>
<keyword evidence="11" id="KW-0648">Protein biosynthesis</keyword>
<dbReference type="PRINTS" id="PR00315">
    <property type="entry name" value="ELONGATNFCT"/>
</dbReference>
<dbReference type="SUPFAM" id="SSF52540">
    <property type="entry name" value="P-loop containing nucleoside triphosphate hydrolases"/>
    <property type="match status" value="1"/>
</dbReference>
<dbReference type="FunFam" id="2.40.30.10:FF:000052">
    <property type="entry name" value="Selenocysteine-specific elongation factor EF-Sec"/>
    <property type="match status" value="1"/>
</dbReference>
<evidence type="ECO:0000256" key="9">
    <source>
        <dbReference type="ARBA" id="ARBA00022741"/>
    </source>
</evidence>
<evidence type="ECO:0000256" key="10">
    <source>
        <dbReference type="ARBA" id="ARBA00022801"/>
    </source>
</evidence>
<dbReference type="Proteomes" id="UP001249851">
    <property type="component" value="Unassembled WGS sequence"/>
</dbReference>
<sequence>MATSKVLNFNIGVLGHIDSGKTALAKALSSTASTASFDKNPQSKERGITLDLGFSSFRVPMPEHLKEYPYEVLQFTLVDCPGHASLIRTIIGGAQIIDMMMLVVDVTKGVQTQTAECLVIGEILCEKMVVVLNKIDLLKEEKRNALIEKMSKKLSKTLQNTKFVGSPILAVSAKPGGPESPESESIGTQELVDLLSSMAYFPNRDPSGPLVYAVDHCFSIRGQGTVMTGTILSGSVKVNDNIEIPSMKITKKVKSMQMFKVPVTEASQGDRVGICVTQFDPKLLERGLVCSPSTVPTIFAAITTVKHIPYYKGAITSKSKFHITIGHETVMGKLQVFGSPPSQSSDTSLENSLFDMSREYVFQEAVLQGAKPVTGSAESENASSETTCSPLSTQQWLFIEFEKPVTCPKNSLVIGSRLDTDIHLNLCRIAFHGRLVVPVTEKNFAETLLPQLKIYKTKAKEGVVERMTDDYSVIAHSLFKKETNIESFVGMKTRLSSGEEGIIEGSFGQSGKVKIRIPNGLSSDTVLKLSSTGKKKGGKAKSTAPVCTAQDTGDSVEQLSKAIKVVLEFKRYNYDPKKKMVQS</sequence>
<dbReference type="CDD" id="cd04094">
    <property type="entry name" value="eSelB_III"/>
    <property type="match status" value="1"/>
</dbReference>
<dbReference type="SUPFAM" id="SSF50447">
    <property type="entry name" value="Translation proteins"/>
    <property type="match status" value="1"/>
</dbReference>
<dbReference type="InterPro" id="IPR005225">
    <property type="entry name" value="Small_GTP-bd"/>
</dbReference>
<comment type="subcellular location">
    <subcellularLocation>
        <location evidence="4">Cytoplasm</location>
    </subcellularLocation>
    <subcellularLocation>
        <location evidence="3">Nucleus</location>
    </subcellularLocation>
</comment>
<evidence type="ECO:0000256" key="4">
    <source>
        <dbReference type="ARBA" id="ARBA00004496"/>
    </source>
</evidence>
<dbReference type="InterPro" id="IPR004161">
    <property type="entry name" value="EFTu-like_2"/>
</dbReference>
<evidence type="ECO:0000256" key="8">
    <source>
        <dbReference type="ARBA" id="ARBA00022553"/>
    </source>
</evidence>
<reference evidence="19" key="1">
    <citation type="journal article" date="2023" name="G3 (Bethesda)">
        <title>Whole genome assembly and annotation of the endangered Caribbean coral Acropora cervicornis.</title>
        <authorList>
            <person name="Selwyn J.D."/>
            <person name="Vollmer S.V."/>
        </authorList>
    </citation>
    <scope>NUCLEOTIDE SEQUENCE</scope>
    <source>
        <strain evidence="19">K2</strain>
    </source>
</reference>
<comment type="cofactor">
    <cofactor evidence="1">
        <name>Mn(2+)</name>
        <dbReference type="ChEBI" id="CHEBI:29035"/>
    </cofactor>
</comment>
<dbReference type="GO" id="GO:0001514">
    <property type="term" value="P:selenocysteine incorporation"/>
    <property type="evidence" value="ECO:0007669"/>
    <property type="project" value="UniProtKB-ARBA"/>
</dbReference>
<dbReference type="AlphaFoldDB" id="A0AAD9Q7I1"/>
<evidence type="ECO:0000256" key="1">
    <source>
        <dbReference type="ARBA" id="ARBA00001936"/>
    </source>
</evidence>
<dbReference type="InterPro" id="IPR049394">
    <property type="entry name" value="eEFSec_C"/>
</dbReference>
<comment type="function">
    <text evidence="15">Translation factor required for the incorporation of the rare amino acid selenocysteine encoded by UGA codons. Replaces the eRF1-eRF3-GTP ternary complex for the insertion of selenocysteine directed by the UGA codon. Insertion of selenocysteine at UGA codons is mediated by SECISBP2 and EEFSEC: SECISBP2 (1) specifically binds the SECIS sequence once the 80S ribosome encounters an in-frame UGA codon and (2) contacts the RPS27A/eS31 of the 40S ribosome before ribosome stalling. (3) GTP-bound EEFSEC then delivers selenocysteinyl-tRNA(Sec) to the 80S ribosome and adopts a preaccommodated state conformation. (4) After GTP hydrolysis, EEFSEC dissociates from the assembly, selenocysteinyl-tRNA(Sec) accommodates, and peptide bond synthesis and selenoprotein elongation occur.</text>
</comment>
<organism evidence="19 20">
    <name type="scientific">Acropora cervicornis</name>
    <name type="common">Staghorn coral</name>
    <dbReference type="NCBI Taxonomy" id="6130"/>
    <lineage>
        <taxon>Eukaryota</taxon>
        <taxon>Metazoa</taxon>
        <taxon>Cnidaria</taxon>
        <taxon>Anthozoa</taxon>
        <taxon>Hexacorallia</taxon>
        <taxon>Scleractinia</taxon>
        <taxon>Astrocoeniina</taxon>
        <taxon>Acroporidae</taxon>
        <taxon>Acropora</taxon>
    </lineage>
</organism>
<evidence type="ECO:0000256" key="11">
    <source>
        <dbReference type="ARBA" id="ARBA00022917"/>
    </source>
</evidence>
<dbReference type="GO" id="GO:0005737">
    <property type="term" value="C:cytoplasm"/>
    <property type="evidence" value="ECO:0007669"/>
    <property type="project" value="UniProtKB-SubCell"/>
</dbReference>
<keyword evidence="13" id="KW-0539">Nucleus</keyword>
<evidence type="ECO:0000256" key="6">
    <source>
        <dbReference type="ARBA" id="ARBA00022481"/>
    </source>
</evidence>
<evidence type="ECO:0000256" key="13">
    <source>
        <dbReference type="ARBA" id="ARBA00023242"/>
    </source>
</evidence>
<dbReference type="Gene3D" id="3.40.50.300">
    <property type="entry name" value="P-loop containing nucleotide triphosphate hydrolases"/>
    <property type="match status" value="1"/>
</dbReference>
<dbReference type="InterPro" id="IPR050055">
    <property type="entry name" value="EF-Tu_GTPase"/>
</dbReference>
<dbReference type="GO" id="GO:0003924">
    <property type="term" value="F:GTPase activity"/>
    <property type="evidence" value="ECO:0007669"/>
    <property type="project" value="InterPro"/>
</dbReference>
<proteinExistence type="predicted"/>
<evidence type="ECO:0000256" key="17">
    <source>
        <dbReference type="ARBA" id="ARBA00082387"/>
    </source>
</evidence>
<dbReference type="CDD" id="cd01889">
    <property type="entry name" value="SelB_euk"/>
    <property type="match status" value="1"/>
</dbReference>
<feature type="domain" description="Tr-type G" evidence="18">
    <location>
        <begin position="6"/>
        <end position="203"/>
    </location>
</feature>
<evidence type="ECO:0000256" key="7">
    <source>
        <dbReference type="ARBA" id="ARBA00022490"/>
    </source>
</evidence>
<reference evidence="19" key="2">
    <citation type="journal article" date="2023" name="Science">
        <title>Genomic signatures of disease resistance in endangered staghorn corals.</title>
        <authorList>
            <person name="Vollmer S.V."/>
            <person name="Selwyn J.D."/>
            <person name="Despard B.A."/>
            <person name="Roesel C.L."/>
        </authorList>
    </citation>
    <scope>NUCLEOTIDE SEQUENCE</scope>
    <source>
        <strain evidence="19">K2</strain>
    </source>
</reference>
<dbReference type="Pfam" id="PF00009">
    <property type="entry name" value="GTP_EFTU"/>
    <property type="match status" value="1"/>
</dbReference>
<dbReference type="InterPro" id="IPR049393">
    <property type="entry name" value="eEFSec_III"/>
</dbReference>
<dbReference type="CDD" id="cd03696">
    <property type="entry name" value="SelB_II"/>
    <property type="match status" value="1"/>
</dbReference>
<keyword evidence="9" id="KW-0547">Nucleotide-binding</keyword>
<dbReference type="PANTHER" id="PTHR43721:SF11">
    <property type="entry name" value="SELENOCYSTEINE-SPECIFIC ELONGATION FACTOR"/>
    <property type="match status" value="1"/>
</dbReference>
<dbReference type="GO" id="GO:0005525">
    <property type="term" value="F:GTP binding"/>
    <property type="evidence" value="ECO:0007669"/>
    <property type="project" value="UniProtKB-KW"/>
</dbReference>
<keyword evidence="20" id="KW-1185">Reference proteome</keyword>
<keyword evidence="6" id="KW-0488">Methylation</keyword>
<keyword evidence="10" id="KW-0378">Hydrolase</keyword>
<keyword evidence="8" id="KW-0597">Phosphoprotein</keyword>
<dbReference type="Gene3D" id="2.40.30.10">
    <property type="entry name" value="Translation factors"/>
    <property type="match status" value="2"/>
</dbReference>
<comment type="caution">
    <text evidence="19">The sequence shown here is derived from an EMBL/GenBank/DDBJ whole genome shotgun (WGS) entry which is preliminary data.</text>
</comment>
<dbReference type="InterPro" id="IPR000795">
    <property type="entry name" value="T_Tr_GTP-bd_dom"/>
</dbReference>
<accession>A0AAD9Q7I1</accession>
<evidence type="ECO:0000256" key="16">
    <source>
        <dbReference type="ARBA" id="ARBA00076506"/>
    </source>
</evidence>
<evidence type="ECO:0000259" key="18">
    <source>
        <dbReference type="PROSITE" id="PS51722"/>
    </source>
</evidence>
<keyword evidence="12" id="KW-0342">GTP-binding</keyword>
<evidence type="ECO:0000256" key="2">
    <source>
        <dbReference type="ARBA" id="ARBA00001946"/>
    </source>
</evidence>
<evidence type="ECO:0000256" key="14">
    <source>
        <dbReference type="ARBA" id="ARBA00049117"/>
    </source>
</evidence>
<dbReference type="InterPro" id="IPR009000">
    <property type="entry name" value="Transl_B-barrel_sf"/>
</dbReference>
<dbReference type="FunFam" id="3.40.50.300:FF:000900">
    <property type="entry name" value="Eukaryotic elongation factor, selenocysteine-tRNA-specific"/>
    <property type="match status" value="1"/>
</dbReference>
<dbReference type="PANTHER" id="PTHR43721">
    <property type="entry name" value="ELONGATION FACTOR TU-RELATED"/>
    <property type="match status" value="1"/>
</dbReference>
<dbReference type="NCBIfam" id="TIGR00231">
    <property type="entry name" value="small_GTP"/>
    <property type="match status" value="1"/>
</dbReference>
<evidence type="ECO:0000313" key="20">
    <source>
        <dbReference type="Proteomes" id="UP001249851"/>
    </source>
</evidence>
<evidence type="ECO:0000256" key="3">
    <source>
        <dbReference type="ARBA" id="ARBA00004123"/>
    </source>
</evidence>
<evidence type="ECO:0000256" key="12">
    <source>
        <dbReference type="ARBA" id="ARBA00023134"/>
    </source>
</evidence>
<keyword evidence="7" id="KW-0963">Cytoplasm</keyword>
<dbReference type="GO" id="GO:0005634">
    <property type="term" value="C:nucleus"/>
    <property type="evidence" value="ECO:0007669"/>
    <property type="project" value="UniProtKB-SubCell"/>
</dbReference>
<dbReference type="InterPro" id="IPR027417">
    <property type="entry name" value="P-loop_NTPase"/>
</dbReference>
<gene>
    <name evidence="19" type="ORF">P5673_021694</name>
</gene>
<evidence type="ECO:0000256" key="5">
    <source>
        <dbReference type="ARBA" id="ARBA00015953"/>
    </source>
</evidence>
<dbReference type="Pfam" id="PF21131">
    <property type="entry name" value="eEFSec_4th"/>
    <property type="match status" value="1"/>
</dbReference>
<evidence type="ECO:0000256" key="15">
    <source>
        <dbReference type="ARBA" id="ARBA00054716"/>
    </source>
</evidence>
<dbReference type="Pfam" id="PF03144">
    <property type="entry name" value="GTP_EFTU_D2"/>
    <property type="match status" value="1"/>
</dbReference>